<reference evidence="1" key="1">
    <citation type="journal article" date="2010" name="Nature">
        <title>Perigord black truffle genome uncovers evolutionary origins and mechanisms of symbiosis.</title>
        <authorList>
            <person name="Martin F."/>
            <person name="Kohler A."/>
            <person name="Murat C."/>
            <person name="Balestrini R."/>
            <person name="Coutinho P.M."/>
            <person name="Jaillon O."/>
            <person name="Montanini B."/>
            <person name="Morin E."/>
            <person name="Noel B."/>
            <person name="Percudani R."/>
            <person name="Porcel B."/>
            <person name="Rubini A."/>
            <person name="Amicucci A."/>
            <person name="Amselem J."/>
            <person name="Anthouard V."/>
            <person name="Arcioni S."/>
            <person name="Artiguenave F."/>
            <person name="Aury J.M."/>
            <person name="Ballario P."/>
            <person name="Bolchi A."/>
            <person name="Brenna A."/>
            <person name="Brun A."/>
            <person name="Buee M."/>
            <person name="Cantarel B."/>
            <person name="Chevalier G."/>
            <person name="Couloux A."/>
            <person name="Da Silva C."/>
            <person name="Denoeud F."/>
            <person name="Duplessis S."/>
            <person name="Ghignone S."/>
            <person name="Hilselberger B."/>
            <person name="Iotti M."/>
            <person name="Marcais B."/>
            <person name="Mello A."/>
            <person name="Miranda M."/>
            <person name="Pacioni G."/>
            <person name="Quesneville H."/>
            <person name="Riccioni C."/>
            <person name="Ruotolo R."/>
            <person name="Splivallo R."/>
            <person name="Stocchi V."/>
            <person name="Tisserant E."/>
            <person name="Viscomi A.R."/>
            <person name="Zambonelli A."/>
            <person name="Zampieri E."/>
            <person name="Henrissat B."/>
            <person name="Lebrun M.H."/>
            <person name="Paolocci F."/>
            <person name="Bonfante P."/>
            <person name="Ottonello S."/>
            <person name="Wincker P."/>
        </authorList>
    </citation>
    <scope>NUCLEOTIDE SEQUENCE [LARGE SCALE GENOMIC DNA]</scope>
    <source>
        <strain evidence="1">Mel28</strain>
    </source>
</reference>
<dbReference type="RefSeq" id="XP_002835836.1">
    <property type="nucleotide sequence ID" value="XM_002835790.1"/>
</dbReference>
<gene>
    <name evidence="1" type="ORF">GSTUM_00001770001</name>
</gene>
<organism evidence="1 2">
    <name type="scientific">Tuber melanosporum (strain Mel28)</name>
    <name type="common">Perigord black truffle</name>
    <dbReference type="NCBI Taxonomy" id="656061"/>
    <lineage>
        <taxon>Eukaryota</taxon>
        <taxon>Fungi</taxon>
        <taxon>Dikarya</taxon>
        <taxon>Ascomycota</taxon>
        <taxon>Pezizomycotina</taxon>
        <taxon>Pezizomycetes</taxon>
        <taxon>Pezizales</taxon>
        <taxon>Tuberaceae</taxon>
        <taxon>Tuber</taxon>
    </lineage>
</organism>
<dbReference type="AlphaFoldDB" id="D5G650"/>
<protein>
    <submittedName>
        <fullName evidence="1">(Perigord truffle) hypothetical protein</fullName>
    </submittedName>
</protein>
<dbReference type="KEGG" id="tml:GSTUM_00001770001"/>
<name>D5G650_TUBMM</name>
<dbReference type="HOGENOM" id="CLU_2005569_0_0_1"/>
<dbReference type="InParanoid" id="D5G650"/>
<dbReference type="STRING" id="656061.D5G650"/>
<accession>D5G650</accession>
<dbReference type="GeneID" id="9187672"/>
<dbReference type="EMBL" id="FN430007">
    <property type="protein sequence ID" value="CAZ79993.1"/>
    <property type="molecule type" value="Genomic_DNA"/>
</dbReference>
<proteinExistence type="predicted"/>
<evidence type="ECO:0000313" key="2">
    <source>
        <dbReference type="Proteomes" id="UP000006911"/>
    </source>
</evidence>
<keyword evidence="2" id="KW-1185">Reference proteome</keyword>
<sequence length="124" mass="14409">MKRPRQRGPPTKHSDTTSRYLISQDNDRLYKLREEQGKTWQEIAEVFKKEGRGNLTTNVIRVRFYRLKDKAAAWGDDEIERLKAAIADVDRRKWEFVSAKMAELGGPDARRFAAAACERKAKEI</sequence>
<evidence type="ECO:0000313" key="1">
    <source>
        <dbReference type="EMBL" id="CAZ79993.1"/>
    </source>
</evidence>
<dbReference type="Pfam" id="PF13921">
    <property type="entry name" value="Myb_DNA-bind_6"/>
    <property type="match status" value="1"/>
</dbReference>
<dbReference type="Proteomes" id="UP000006911">
    <property type="component" value="Unassembled WGS sequence"/>
</dbReference>